<dbReference type="InterPro" id="IPR018060">
    <property type="entry name" value="HTH_AraC"/>
</dbReference>
<dbReference type="PANTHER" id="PTHR43280:SF2">
    <property type="entry name" value="HTH-TYPE TRANSCRIPTIONAL REGULATOR EXSA"/>
    <property type="match status" value="1"/>
</dbReference>
<accession>A0ABX0UU61</accession>
<dbReference type="InterPro" id="IPR020449">
    <property type="entry name" value="Tscrpt_reg_AraC-type_HTH"/>
</dbReference>
<dbReference type="PANTHER" id="PTHR43280">
    <property type="entry name" value="ARAC-FAMILY TRANSCRIPTIONAL REGULATOR"/>
    <property type="match status" value="1"/>
</dbReference>
<dbReference type="SMART" id="SM00342">
    <property type="entry name" value="HTH_ARAC"/>
    <property type="match status" value="1"/>
</dbReference>
<comment type="caution">
    <text evidence="5">The sequence shown here is derived from an EMBL/GenBank/DDBJ whole genome shotgun (WGS) entry which is preliminary data.</text>
</comment>
<dbReference type="EMBL" id="JAASQJ010000003">
    <property type="protein sequence ID" value="NIJ54471.1"/>
    <property type="molecule type" value="Genomic_DNA"/>
</dbReference>
<evidence type="ECO:0000259" key="4">
    <source>
        <dbReference type="PROSITE" id="PS01124"/>
    </source>
</evidence>
<name>A0ABX0UU61_9BACT</name>
<keyword evidence="3" id="KW-0804">Transcription</keyword>
<dbReference type="PROSITE" id="PS01124">
    <property type="entry name" value="HTH_ARAC_FAMILY_2"/>
    <property type="match status" value="1"/>
</dbReference>
<keyword evidence="6" id="KW-1185">Reference proteome</keyword>
<evidence type="ECO:0000256" key="2">
    <source>
        <dbReference type="ARBA" id="ARBA00023125"/>
    </source>
</evidence>
<dbReference type="Proteomes" id="UP001179181">
    <property type="component" value="Unassembled WGS sequence"/>
</dbReference>
<dbReference type="PRINTS" id="PR00032">
    <property type="entry name" value="HTHARAC"/>
</dbReference>
<protein>
    <submittedName>
        <fullName evidence="5">AraC-like DNA-binding protein</fullName>
    </submittedName>
</protein>
<dbReference type="Pfam" id="PF12833">
    <property type="entry name" value="HTH_18"/>
    <property type="match status" value="1"/>
</dbReference>
<reference evidence="5 6" key="1">
    <citation type="submission" date="2020-03" db="EMBL/GenBank/DDBJ databases">
        <title>Genomic Encyclopedia of Type Strains, Phase IV (KMG-IV): sequencing the most valuable type-strain genomes for metagenomic binning, comparative biology and taxonomic classification.</title>
        <authorList>
            <person name="Goeker M."/>
        </authorList>
    </citation>
    <scope>NUCLEOTIDE SEQUENCE [LARGE SCALE GENOMIC DNA]</scope>
    <source>
        <strain evidence="5 6">DSM 102865</strain>
    </source>
</reference>
<organism evidence="5 6">
    <name type="scientific">Dyadobacter arcticus</name>
    <dbReference type="NCBI Taxonomy" id="1078754"/>
    <lineage>
        <taxon>Bacteria</taxon>
        <taxon>Pseudomonadati</taxon>
        <taxon>Bacteroidota</taxon>
        <taxon>Cytophagia</taxon>
        <taxon>Cytophagales</taxon>
        <taxon>Spirosomataceae</taxon>
        <taxon>Dyadobacter</taxon>
    </lineage>
</organism>
<dbReference type="RefSeq" id="WP_167272702.1">
    <property type="nucleotide sequence ID" value="NZ_JAASQJ010000003.1"/>
</dbReference>
<keyword evidence="1" id="KW-0805">Transcription regulation</keyword>
<sequence length="135" mass="15423">MKLQPRDTSDEVFLQRAVKLIEDHLTDTDFTVETFVSKIDMGRLQVHRKLKALTDQSTSEFIRSIRLKRAASLLEQGFGNVTEVMYEVGFNHASYFATNFKKMFGINPSDYRQHMITSSGLNASLSIDFDSEASY</sequence>
<evidence type="ECO:0000256" key="1">
    <source>
        <dbReference type="ARBA" id="ARBA00023015"/>
    </source>
</evidence>
<proteinExistence type="predicted"/>
<evidence type="ECO:0000256" key="3">
    <source>
        <dbReference type="ARBA" id="ARBA00023163"/>
    </source>
</evidence>
<feature type="domain" description="HTH araC/xylS-type" evidence="4">
    <location>
        <begin position="15"/>
        <end position="114"/>
    </location>
</feature>
<dbReference type="SUPFAM" id="SSF46689">
    <property type="entry name" value="Homeodomain-like"/>
    <property type="match status" value="1"/>
</dbReference>
<gene>
    <name evidence="5" type="ORF">FHS68_003653</name>
</gene>
<dbReference type="Gene3D" id="1.10.10.60">
    <property type="entry name" value="Homeodomain-like"/>
    <property type="match status" value="1"/>
</dbReference>
<evidence type="ECO:0000313" key="5">
    <source>
        <dbReference type="EMBL" id="NIJ54471.1"/>
    </source>
</evidence>
<evidence type="ECO:0000313" key="6">
    <source>
        <dbReference type="Proteomes" id="UP001179181"/>
    </source>
</evidence>
<dbReference type="InterPro" id="IPR009057">
    <property type="entry name" value="Homeodomain-like_sf"/>
</dbReference>
<keyword evidence="2" id="KW-0238">DNA-binding</keyword>